<accession>A0A0R3AHU7</accession>
<protein>
    <submittedName>
        <fullName evidence="2">Uncharacterized protein</fullName>
    </submittedName>
</protein>
<dbReference type="RefSeq" id="WP_057702851.1">
    <property type="nucleotide sequence ID" value="NZ_JYLN01000005.1"/>
</dbReference>
<organism evidence="2 3">
    <name type="scientific">Pseudomonas paralactis</name>
    <dbReference type="NCBI Taxonomy" id="1615673"/>
    <lineage>
        <taxon>Bacteria</taxon>
        <taxon>Pseudomonadati</taxon>
        <taxon>Pseudomonadota</taxon>
        <taxon>Gammaproteobacteria</taxon>
        <taxon>Pseudomonadales</taxon>
        <taxon>Pseudomonadaceae</taxon>
        <taxon>Pseudomonas</taxon>
    </lineage>
</organism>
<feature type="coiled-coil region" evidence="1">
    <location>
        <begin position="1236"/>
        <end position="1263"/>
    </location>
</feature>
<evidence type="ECO:0000313" key="3">
    <source>
        <dbReference type="Proteomes" id="UP000050852"/>
    </source>
</evidence>
<name>A0A0R3AHU7_9PSED</name>
<reference evidence="2 3" key="1">
    <citation type="submission" date="2015-02" db="EMBL/GenBank/DDBJ databases">
        <title>Two Pseudomonas sp. nov., isolated from raw milk.</title>
        <authorList>
            <person name="Wenning M."/>
            <person name="von Neubeck M."/>
            <person name="Huptas C."/>
            <person name="Scherer S."/>
        </authorList>
    </citation>
    <scope>NUCLEOTIDE SEQUENCE [LARGE SCALE GENOMIC DNA]</scope>
    <source>
        <strain evidence="2 3">DSM 29164</strain>
    </source>
</reference>
<comment type="caution">
    <text evidence="2">The sequence shown here is derived from an EMBL/GenBank/DDBJ whole genome shotgun (WGS) entry which is preliminary data.</text>
</comment>
<gene>
    <name evidence="2" type="ORF">TX23_15025</name>
</gene>
<dbReference type="EMBL" id="JYLN01000005">
    <property type="protein sequence ID" value="KRP71581.1"/>
    <property type="molecule type" value="Genomic_DNA"/>
</dbReference>
<keyword evidence="1" id="KW-0175">Coiled coil</keyword>
<dbReference type="Proteomes" id="UP000050852">
    <property type="component" value="Unassembled WGS sequence"/>
</dbReference>
<proteinExistence type="predicted"/>
<dbReference type="PATRIC" id="fig|1615673.3.peg.4076"/>
<evidence type="ECO:0000256" key="1">
    <source>
        <dbReference type="SAM" id="Coils"/>
    </source>
</evidence>
<dbReference type="OrthoDB" id="7003488at2"/>
<evidence type="ECO:0000313" key="2">
    <source>
        <dbReference type="EMBL" id="KRP71581.1"/>
    </source>
</evidence>
<sequence length="1614" mass="180855">MTEPNTPSLNSAFRQLPAQAVHEHFATRPALYSVVFEALRSRMLEHYPSLNLDWLAVKLASPQPNGEYTYPALMEVAVAHVLNPQLLDLRAVRERPYFLTTQPPAVLKTGDGQPLDMQVVAQILDEFPASLYLYMQHDLADYWSQVDNHGNSRWQWLAEFLNGQMIATAASQSQLSDMQRDMLAVVAAWPAQRERLPRSSPATYVYFIESTLTRVGKTVRVLTPDLLLVRDKQVLLYSVAGAVQAFDSLEAFSQAWGSRMQREFQFDSLAWQRNETAANVFEQQAGLILNQQLEDLAILSFQGQDEKKLDQRLDTLTDPAVFFTDIKVPDTQRLGTVSQQLPQWLKQAEPADRFAYHRHLQDMAQVLQKNQGRSFNEGIENIHTFSRVALRKQMQADHGDFDPDAVLLDFAVAAGYPGGAGIIEHVRMSLTELALKNLAGKPKGTLKLSSTTATPLPGWLNEDYLMGSNGLIQRVDIGTTYPKALKELLLSDTVEARRRELLFTRELKAHLPMQALEFKVRQQHGMTVTGYQYVKALMGETPSLRLVNDQEIVLRPLALCRKAGATPDEVNNMFIIEPRDSQIGPHLLYRPLYAESLNEYPTRQALLEAIAEPGALQDSVLTWLSDKARPIYAHGGIKEPHIIRFLPGDEFNRPEKPAPATLAVDDGAGEWLQSQLNGQLPNHLFGSTARALVDLADRESISNAESRWAIVMEGAWLLFNTLLLPLVQGPAMLAGWFLVLVASLEQDLAGLDSSDPTTRELALIDLLLNTAMVLLHGASPSAKPLSPPSATDGALRLETWRRAPGLPPPQDAPVIRPGAVSLPGEPPASGHTALDFVRSLASPHASERLRAMLDINVPWPEPLPAAQASGPLKGLYRIDGTWHASLGGLLFQVNVVPGFNEVYLVHPQYPQHPGFKLISDHQGHWRLDTHARLEGGMPRERLSKWQRERAEKLGVLKAELQALNAEIFSLIPTSLSLQSTLNAARAQLVEQSKSLRKDWLLLGSSANIPKLHAEVLIRHEKRRVAAAQARTQWNIALDNFQQYGRVVMALMQKIEAKASELMAVDRTDPTYVRERNRASKSNFDFWAGIYESVSQKMADALETDRGETDAELSARASRELPQNISGAYDDYIITKKRQLAALTEMVEPAEKIETLLKEADPALRQILLQGKPSDQNIRSVAIKQHALLVFMDLVFNRMNDSRNPTEFPFVRDLTDTRTATSLMAHTEMLTTTGYSAREQIDVLKDVLERYEQLENAVTSLAEMNSGFIREEHRQPFLDYLAYARTSLEAQLANLILVEEGFAPLPTPERITRQKAPNRRVIKTRDRRTLVGEVRPAQRDTPGNFVDIKDPLTGKTLATYLEHPGEGVWNVVEEVGPSAPAPTAIKRSLKTIEAQAQTVRDERTGIDSSIAFQQRKLRDPGRLESLDPLEWDVILTQHAAKFTTLAEELQRDHANDPGARALIDQYRSLAAEATQQAREHCSEGYKLQRPKASHVNYLWKHGFVDINLVKSRVPLKAGDFLTEYAVRDKSKIRAGIKGKDNVLWYAHFHYSSVDQPPSQPDFGHLKTPSEQRYTRRELIEQARADNRAVVNLEKAEIKPPLDQRLFLGLEVLASK</sequence>